<dbReference type="AlphaFoldDB" id="K9WK51"/>
<evidence type="ECO:0000313" key="3">
    <source>
        <dbReference type="Proteomes" id="UP000010471"/>
    </source>
</evidence>
<keyword evidence="2" id="KW-0489">Methyltransferase</keyword>
<name>K9WK51_9CYAN</name>
<dbReference type="PANTHER" id="PTHR36973:SF4">
    <property type="entry name" value="NODULATION PROTEIN"/>
    <property type="match status" value="1"/>
</dbReference>
<reference evidence="2 3" key="1">
    <citation type="submission" date="2012-06" db="EMBL/GenBank/DDBJ databases">
        <title>Finished chromosome of genome of Microcoleus sp. PCC 7113.</title>
        <authorList>
            <consortium name="US DOE Joint Genome Institute"/>
            <person name="Gugger M."/>
            <person name="Coursin T."/>
            <person name="Rippka R."/>
            <person name="Tandeau De Marsac N."/>
            <person name="Huntemann M."/>
            <person name="Wei C.-L."/>
            <person name="Han J."/>
            <person name="Detter J.C."/>
            <person name="Han C."/>
            <person name="Tapia R."/>
            <person name="Chen A."/>
            <person name="Kyrpides N."/>
            <person name="Mavromatis K."/>
            <person name="Markowitz V."/>
            <person name="Szeto E."/>
            <person name="Ivanova N."/>
            <person name="Pagani I."/>
            <person name="Pati A."/>
            <person name="Goodwin L."/>
            <person name="Nordberg H.P."/>
            <person name="Cantor M.N."/>
            <person name="Hua S.X."/>
            <person name="Woyke T."/>
            <person name="Kerfeld C.A."/>
        </authorList>
    </citation>
    <scope>NUCLEOTIDE SEQUENCE [LARGE SCALE GENOMIC DNA]</scope>
    <source>
        <strain evidence="2 3">PCC 7113</strain>
    </source>
</reference>
<dbReference type="SUPFAM" id="SSF53335">
    <property type="entry name" value="S-adenosyl-L-methionine-dependent methyltransferases"/>
    <property type="match status" value="1"/>
</dbReference>
<dbReference type="GO" id="GO:0032259">
    <property type="term" value="P:methylation"/>
    <property type="evidence" value="ECO:0007669"/>
    <property type="project" value="UniProtKB-KW"/>
</dbReference>
<dbReference type="GO" id="GO:0008171">
    <property type="term" value="F:O-methyltransferase activity"/>
    <property type="evidence" value="ECO:0007669"/>
    <property type="project" value="TreeGrafter"/>
</dbReference>
<dbReference type="Gene3D" id="3.40.50.150">
    <property type="entry name" value="Vaccinia Virus protein VP39"/>
    <property type="match status" value="1"/>
</dbReference>
<accession>K9WK51</accession>
<dbReference type="NCBIfam" id="TIGR01444">
    <property type="entry name" value="fkbM_fam"/>
    <property type="match status" value="1"/>
</dbReference>
<keyword evidence="2" id="KW-0808">Transferase</keyword>
<dbReference type="EMBL" id="CP003630">
    <property type="protein sequence ID" value="AFZ20139.1"/>
    <property type="molecule type" value="Genomic_DNA"/>
</dbReference>
<dbReference type="STRING" id="1173027.Mic7113_4446"/>
<evidence type="ECO:0000313" key="2">
    <source>
        <dbReference type="EMBL" id="AFZ20139.1"/>
    </source>
</evidence>
<dbReference type="eggNOG" id="COG0438">
    <property type="taxonomic scope" value="Bacteria"/>
</dbReference>
<dbReference type="PANTHER" id="PTHR36973">
    <property type="entry name" value="SLL1456 PROTEIN-RELATED"/>
    <property type="match status" value="1"/>
</dbReference>
<sequence length="256" mass="29494">MQLSSLKLLIKDFIKEFLSFLGLKISRRSSGLFGVKNNFVYQFEPTKGDKFNWLKTMNINTVIDVGAHQGEWALELCKILGYPNFYCFEPVRSNFLELSHNLNLPNFKLFNLAVGDRQGKLQMYRNNFLPGSSILKCSEFHLQTFPFSANEEVETIDINTLDEIFKLIDLKDNILLKIDVQGYEDKVIFGAKNILERIKVVIVETSFCELYEGQALFTDIYQLLSKQGFIYSGSLEELKSPRDGIPLQQDSLFIKK</sequence>
<dbReference type="InterPro" id="IPR006342">
    <property type="entry name" value="FkbM_mtfrase"/>
</dbReference>
<dbReference type="OrthoDB" id="9794601at2"/>
<dbReference type="Pfam" id="PF05050">
    <property type="entry name" value="Methyltransf_21"/>
    <property type="match status" value="1"/>
</dbReference>
<dbReference type="HOGENOM" id="CLU_068034_1_0_3"/>
<feature type="domain" description="Methyltransferase FkbM" evidence="1">
    <location>
        <begin position="64"/>
        <end position="231"/>
    </location>
</feature>
<proteinExistence type="predicted"/>
<dbReference type="RefSeq" id="WP_015184275.1">
    <property type="nucleotide sequence ID" value="NC_019738.1"/>
</dbReference>
<keyword evidence="3" id="KW-1185">Reference proteome</keyword>
<organism evidence="2 3">
    <name type="scientific">Allocoleopsis franciscana PCC 7113</name>
    <dbReference type="NCBI Taxonomy" id="1173027"/>
    <lineage>
        <taxon>Bacteria</taxon>
        <taxon>Bacillati</taxon>
        <taxon>Cyanobacteriota</taxon>
        <taxon>Cyanophyceae</taxon>
        <taxon>Coleofasciculales</taxon>
        <taxon>Coleofasciculaceae</taxon>
        <taxon>Allocoleopsis</taxon>
        <taxon>Allocoleopsis franciscana</taxon>
    </lineage>
</organism>
<protein>
    <submittedName>
        <fullName evidence="2">Methyltransferase, FkbM family</fullName>
    </submittedName>
</protein>
<dbReference type="KEGG" id="mic:Mic7113_4446"/>
<evidence type="ECO:0000259" key="1">
    <source>
        <dbReference type="Pfam" id="PF05050"/>
    </source>
</evidence>
<dbReference type="Proteomes" id="UP000010471">
    <property type="component" value="Chromosome"/>
</dbReference>
<gene>
    <name evidence="2" type="ORF">Mic7113_4446</name>
</gene>
<dbReference type="InterPro" id="IPR029063">
    <property type="entry name" value="SAM-dependent_MTases_sf"/>
</dbReference>
<dbReference type="InterPro" id="IPR053188">
    <property type="entry name" value="FkbM_Methyltransferase"/>
</dbReference>